<feature type="coiled-coil region" evidence="2">
    <location>
        <begin position="487"/>
        <end position="568"/>
    </location>
</feature>
<evidence type="ECO:0000256" key="3">
    <source>
        <dbReference type="SAM" id="MobiDB-lite"/>
    </source>
</evidence>
<feature type="coiled-coil region" evidence="2">
    <location>
        <begin position="593"/>
        <end position="620"/>
    </location>
</feature>
<evidence type="ECO:0000256" key="2">
    <source>
        <dbReference type="SAM" id="Coils"/>
    </source>
</evidence>
<feature type="compositionally biased region" description="Low complexity" evidence="3">
    <location>
        <begin position="375"/>
        <end position="399"/>
    </location>
</feature>
<feature type="compositionally biased region" description="Low complexity" evidence="3">
    <location>
        <begin position="279"/>
        <end position="294"/>
    </location>
</feature>
<protein>
    <submittedName>
        <fullName evidence="4">Transport and Golgi organization protein 1</fullName>
    </submittedName>
</protein>
<dbReference type="EMBL" id="VIIS01002113">
    <property type="protein sequence ID" value="KAF0288403.1"/>
    <property type="molecule type" value="Genomic_DNA"/>
</dbReference>
<dbReference type="PANTHER" id="PTHR23158:SF33">
    <property type="entry name" value="TRANSPORT AND GOLGI ORGANIZATION PROTEIN 1"/>
    <property type="match status" value="1"/>
</dbReference>
<organism evidence="4 5">
    <name type="scientific">Amphibalanus amphitrite</name>
    <name type="common">Striped barnacle</name>
    <name type="synonym">Balanus amphitrite</name>
    <dbReference type="NCBI Taxonomy" id="1232801"/>
    <lineage>
        <taxon>Eukaryota</taxon>
        <taxon>Metazoa</taxon>
        <taxon>Ecdysozoa</taxon>
        <taxon>Arthropoda</taxon>
        <taxon>Crustacea</taxon>
        <taxon>Multicrustacea</taxon>
        <taxon>Cirripedia</taxon>
        <taxon>Thoracica</taxon>
        <taxon>Thoracicalcarea</taxon>
        <taxon>Balanomorpha</taxon>
        <taxon>Balanoidea</taxon>
        <taxon>Balanidae</taxon>
        <taxon>Amphibalaninae</taxon>
        <taxon>Amphibalanus</taxon>
    </lineage>
</organism>
<proteinExistence type="predicted"/>
<dbReference type="PANTHER" id="PTHR23158">
    <property type="entry name" value="MELANOMA INHIBITORY ACTIVITY-RELATED"/>
    <property type="match status" value="1"/>
</dbReference>
<feature type="compositionally biased region" description="Basic and acidic residues" evidence="3">
    <location>
        <begin position="219"/>
        <end position="235"/>
    </location>
</feature>
<feature type="compositionally biased region" description="Low complexity" evidence="3">
    <location>
        <begin position="946"/>
        <end position="955"/>
    </location>
</feature>
<feature type="compositionally biased region" description="Pro residues" evidence="3">
    <location>
        <begin position="268"/>
        <end position="278"/>
    </location>
</feature>
<sequence length="1116" mass="119996">MSLCRLVFPGDACIWSSEPVSRGMVLMRYTASEPGMLSVKPNDKVVVYSYPAGDNPSLYGVEPADQLLGQHPHLQHDHPPPPAAAPSPRPSGAALDATGGHRGLFGAVPGAAASQPPPPPPEMQVTLPGMAEDQKTQPPVGAVDAQTAPISSEEASKQADPAVAASAQGTRSENSASTEDDSESTDSAPPDSVPSESVPSDSDDSDPDVADWSLSSPDDDSRADGDAERNSERGQLRKRRRLVQQLKRRRLLNDAPPSGHDPLSGLYSPPPADGPPPTDHSSSSDSAPTDPSATGSNPTDPYAADLASSGPASSDPASSDPASSDPASSDPASSDPASTGPASTGPASSEYASSYPPSTSGSVESPYAEPEPDSAHSQAQSAYGGSAYGESAYGESAYSQSEPEAPGLLEEVTATLLPSSLWGLVDSYSAGHDSDTCAGAGGGARVSVLLSTIGLALTVLLIGVRAVAQFRCDSELKRTISKLHQRLTVYKEETDALKSKLDATNKQLLEGGSAATQAALQAAAADQQAAEEELEEARHQISELGKQVAGLEQELQEAQQLLEEQTAVISTHQSASNNPQLDSMIVETVGKLESDLKQQRKKLMGEIEKLKKDKKKLADELSVSRPLIKQLEAKVTELGSSSRVSAEVEEQHRRTVEELTERAQKETERCAAIAEERDAAAEKLSALEPRVTELESERDSARDQADTLTQEVDALKTMLKTVQDGTDNGSEEKIQALLEGGKLKAQVEKLTKERAKLKEKWKQEREMLKKAQEAEKTLSSELSQLSERCEKAEVDRFEAESKLEHLEKYFQKKELSFQEEMGVLKSRLTHSEGDASSNQGLLVQYEEQIATYRSQVESLKQEIQETERSFRSQIQALEKRAHESWVTCRQAERRLEEANREAQQYRALLTKAEEEKNNLVNGQASLQSFNSNGTGAVSPGPEVDPLADPLLSAAFLPPPPPPGLDPFLAAPPPPPAGADPSSFLPPPLPPLYAAPLPPPDGRYDEFGPRYGRDSPLSERSHRSERGYVSPPPAGRRPTGRDWSPPPAGPRRTLSRSSYSPDRLSDGRGLSPERRRPPLPRYVGGHDEYRGPKTSSPLVQDDYGRSHDKRKQPYDRI</sequence>
<feature type="region of interest" description="Disordered" evidence="3">
    <location>
        <begin position="925"/>
        <end position="1116"/>
    </location>
</feature>
<dbReference type="InterPro" id="IPR051500">
    <property type="entry name" value="cTAGE_MIA/OTOR"/>
</dbReference>
<dbReference type="GO" id="GO:0005789">
    <property type="term" value="C:endoplasmic reticulum membrane"/>
    <property type="evidence" value="ECO:0007669"/>
    <property type="project" value="TreeGrafter"/>
</dbReference>
<feature type="compositionally biased region" description="Low complexity" evidence="3">
    <location>
        <begin position="185"/>
        <end position="200"/>
    </location>
</feature>
<feature type="region of interest" description="Disordered" evidence="3">
    <location>
        <begin position="70"/>
        <end position="405"/>
    </location>
</feature>
<feature type="compositionally biased region" description="Low complexity" evidence="3">
    <location>
        <begin position="303"/>
        <end position="360"/>
    </location>
</feature>
<name>A0A6A4V3P0_AMPAM</name>
<dbReference type="GO" id="GO:0009306">
    <property type="term" value="P:protein secretion"/>
    <property type="evidence" value="ECO:0007669"/>
    <property type="project" value="TreeGrafter"/>
</dbReference>
<accession>A0A6A4V3P0</accession>
<feature type="compositionally biased region" description="Pro residues" evidence="3">
    <location>
        <begin position="80"/>
        <end position="89"/>
    </location>
</feature>
<feature type="compositionally biased region" description="Pro residues" evidence="3">
    <location>
        <begin position="956"/>
        <end position="1000"/>
    </location>
</feature>
<gene>
    <name evidence="4" type="primary">Tango1_1</name>
    <name evidence="4" type="ORF">FJT64_013184</name>
</gene>
<evidence type="ECO:0000313" key="4">
    <source>
        <dbReference type="EMBL" id="KAF0288403.1"/>
    </source>
</evidence>
<feature type="compositionally biased region" description="Basic and acidic residues" evidence="3">
    <location>
        <begin position="1062"/>
        <end position="1075"/>
    </location>
</feature>
<dbReference type="AlphaFoldDB" id="A0A6A4V3P0"/>
<dbReference type="GO" id="GO:0035459">
    <property type="term" value="P:vesicle cargo loading"/>
    <property type="evidence" value="ECO:0007669"/>
    <property type="project" value="TreeGrafter"/>
</dbReference>
<feature type="compositionally biased region" description="Basic residues" evidence="3">
    <location>
        <begin position="236"/>
        <end position="250"/>
    </location>
</feature>
<feature type="coiled-coil region" evidence="2">
    <location>
        <begin position="649"/>
        <end position="802"/>
    </location>
</feature>
<dbReference type="GO" id="GO:0006888">
    <property type="term" value="P:endoplasmic reticulum to Golgi vesicle-mediated transport"/>
    <property type="evidence" value="ECO:0007669"/>
    <property type="project" value="TreeGrafter"/>
</dbReference>
<comment type="caution">
    <text evidence="4">The sequence shown here is derived from an EMBL/GenBank/DDBJ whole genome shotgun (WGS) entry which is preliminary data.</text>
</comment>
<dbReference type="Proteomes" id="UP000440578">
    <property type="component" value="Unassembled WGS sequence"/>
</dbReference>
<keyword evidence="1 2" id="KW-0175">Coiled coil</keyword>
<dbReference type="GO" id="GO:0070971">
    <property type="term" value="C:endoplasmic reticulum exit site"/>
    <property type="evidence" value="ECO:0007669"/>
    <property type="project" value="TreeGrafter"/>
</dbReference>
<reference evidence="4 5" key="1">
    <citation type="submission" date="2019-07" db="EMBL/GenBank/DDBJ databases">
        <title>Draft genome assembly of a fouling barnacle, Amphibalanus amphitrite (Darwin, 1854): The first reference genome for Thecostraca.</title>
        <authorList>
            <person name="Kim W."/>
        </authorList>
    </citation>
    <scope>NUCLEOTIDE SEQUENCE [LARGE SCALE GENOMIC DNA]</scope>
    <source>
        <strain evidence="4">SNU_AA5</strain>
        <tissue evidence="4">Soma without cirri and trophi</tissue>
    </source>
</reference>
<feature type="compositionally biased region" description="Basic and acidic residues" evidence="3">
    <location>
        <begin position="1001"/>
        <end position="1025"/>
    </location>
</feature>
<keyword evidence="5" id="KW-1185">Reference proteome</keyword>
<feature type="coiled-coil region" evidence="2">
    <location>
        <begin position="842"/>
        <end position="922"/>
    </location>
</feature>
<dbReference type="OrthoDB" id="6372603at2759"/>
<evidence type="ECO:0000256" key="1">
    <source>
        <dbReference type="ARBA" id="ARBA00023054"/>
    </source>
</evidence>
<feature type="compositionally biased region" description="Basic and acidic residues" evidence="3">
    <location>
        <begin position="1101"/>
        <end position="1116"/>
    </location>
</feature>
<evidence type="ECO:0000313" key="5">
    <source>
        <dbReference type="Proteomes" id="UP000440578"/>
    </source>
</evidence>
<feature type="compositionally biased region" description="Polar residues" evidence="3">
    <location>
        <begin position="925"/>
        <end position="935"/>
    </location>
</feature>